<keyword evidence="1" id="KW-0472">Membrane</keyword>
<dbReference type="Proteomes" id="UP000886523">
    <property type="component" value="Unassembled WGS sequence"/>
</dbReference>
<sequence>MDQHADTHSFITTLLRGTYPEFLHPPQSRGGPLSSTGSSISGRAFFVLLASHAVIIVQTICTTYPPFYRGRRTLCSARSHSWPKTKAKLIFQSRGYDRCNNIRGRVSCEKTNIWEAGRKAFESRGERAPRREDLYSAFNRYRCKGPWFLDGLTFVVTNAIRFPKEVRTLPHFHTSSLRMGSLTVPLRVCVDMGAYIF</sequence>
<keyword evidence="3" id="KW-1185">Reference proteome</keyword>
<dbReference type="AlphaFoldDB" id="A0A9P6DPF5"/>
<comment type="caution">
    <text evidence="2">The sequence shown here is derived from an EMBL/GenBank/DDBJ whole genome shotgun (WGS) entry which is preliminary data.</text>
</comment>
<protein>
    <submittedName>
        <fullName evidence="2">Uncharacterized protein</fullName>
    </submittedName>
</protein>
<feature type="transmembrane region" description="Helical" evidence="1">
    <location>
        <begin position="44"/>
        <end position="64"/>
    </location>
</feature>
<gene>
    <name evidence="2" type="ORF">BS47DRAFT_109879</name>
</gene>
<keyword evidence="1" id="KW-0812">Transmembrane</keyword>
<evidence type="ECO:0000313" key="3">
    <source>
        <dbReference type="Proteomes" id="UP000886523"/>
    </source>
</evidence>
<keyword evidence="1" id="KW-1133">Transmembrane helix</keyword>
<name>A0A9P6DPF5_9AGAM</name>
<proteinExistence type="predicted"/>
<dbReference type="EMBL" id="MU129025">
    <property type="protein sequence ID" value="KAF9509976.1"/>
    <property type="molecule type" value="Genomic_DNA"/>
</dbReference>
<organism evidence="2 3">
    <name type="scientific">Hydnum rufescens UP504</name>
    <dbReference type="NCBI Taxonomy" id="1448309"/>
    <lineage>
        <taxon>Eukaryota</taxon>
        <taxon>Fungi</taxon>
        <taxon>Dikarya</taxon>
        <taxon>Basidiomycota</taxon>
        <taxon>Agaricomycotina</taxon>
        <taxon>Agaricomycetes</taxon>
        <taxon>Cantharellales</taxon>
        <taxon>Hydnaceae</taxon>
        <taxon>Hydnum</taxon>
    </lineage>
</organism>
<evidence type="ECO:0000313" key="2">
    <source>
        <dbReference type="EMBL" id="KAF9509976.1"/>
    </source>
</evidence>
<accession>A0A9P6DPF5</accession>
<evidence type="ECO:0000256" key="1">
    <source>
        <dbReference type="SAM" id="Phobius"/>
    </source>
</evidence>
<reference evidence="2" key="1">
    <citation type="journal article" date="2020" name="Nat. Commun.">
        <title>Large-scale genome sequencing of mycorrhizal fungi provides insights into the early evolution of symbiotic traits.</title>
        <authorList>
            <person name="Miyauchi S."/>
            <person name="Kiss E."/>
            <person name="Kuo A."/>
            <person name="Drula E."/>
            <person name="Kohler A."/>
            <person name="Sanchez-Garcia M."/>
            <person name="Morin E."/>
            <person name="Andreopoulos B."/>
            <person name="Barry K.W."/>
            <person name="Bonito G."/>
            <person name="Buee M."/>
            <person name="Carver A."/>
            <person name="Chen C."/>
            <person name="Cichocki N."/>
            <person name="Clum A."/>
            <person name="Culley D."/>
            <person name="Crous P.W."/>
            <person name="Fauchery L."/>
            <person name="Girlanda M."/>
            <person name="Hayes R.D."/>
            <person name="Keri Z."/>
            <person name="LaButti K."/>
            <person name="Lipzen A."/>
            <person name="Lombard V."/>
            <person name="Magnuson J."/>
            <person name="Maillard F."/>
            <person name="Murat C."/>
            <person name="Nolan M."/>
            <person name="Ohm R.A."/>
            <person name="Pangilinan J."/>
            <person name="Pereira M.F."/>
            <person name="Perotto S."/>
            <person name="Peter M."/>
            <person name="Pfister S."/>
            <person name="Riley R."/>
            <person name="Sitrit Y."/>
            <person name="Stielow J.B."/>
            <person name="Szollosi G."/>
            <person name="Zifcakova L."/>
            <person name="Stursova M."/>
            <person name="Spatafora J.W."/>
            <person name="Tedersoo L."/>
            <person name="Vaario L.M."/>
            <person name="Yamada A."/>
            <person name="Yan M."/>
            <person name="Wang P."/>
            <person name="Xu J."/>
            <person name="Bruns T."/>
            <person name="Baldrian P."/>
            <person name="Vilgalys R."/>
            <person name="Dunand C."/>
            <person name="Henrissat B."/>
            <person name="Grigoriev I.V."/>
            <person name="Hibbett D."/>
            <person name="Nagy L.G."/>
            <person name="Martin F.M."/>
        </authorList>
    </citation>
    <scope>NUCLEOTIDE SEQUENCE</scope>
    <source>
        <strain evidence="2">UP504</strain>
    </source>
</reference>